<keyword evidence="3" id="KW-1185">Reference proteome</keyword>
<dbReference type="STRING" id="999630.TUZN_1325"/>
<keyword evidence="1" id="KW-0472">Membrane</keyword>
<dbReference type="Pfam" id="PF05317">
    <property type="entry name" value="Thermopsin"/>
    <property type="match status" value="1"/>
</dbReference>
<name>F2L165_THEU7</name>
<evidence type="ECO:0000313" key="3">
    <source>
        <dbReference type="Proteomes" id="UP000008138"/>
    </source>
</evidence>
<reference key="2">
    <citation type="submission" date="2011-03" db="EMBL/GenBank/DDBJ databases">
        <title>Complete genome sequence of the thermoacidophilic crenarchaeon Thermoproteus uzoniensis 768-20.</title>
        <authorList>
            <person name="Mardanov A.V."/>
            <person name="Gumerov V.M."/>
            <person name="Beletsky A.V."/>
            <person name="Prokofeva M.I."/>
            <person name="Bonch-Osmolovskaya E.A."/>
            <person name="Ravin N.V."/>
            <person name="Skryabin K.G."/>
        </authorList>
    </citation>
    <scope>NUCLEOTIDE SEQUENCE</scope>
    <source>
        <strain>768-20</strain>
    </source>
</reference>
<dbReference type="EMBL" id="CP002590">
    <property type="protein sequence ID" value="AEA12801.1"/>
    <property type="molecule type" value="Genomic_DNA"/>
</dbReference>
<gene>
    <name evidence="2" type="ordered locus">TUZN_1325</name>
</gene>
<protein>
    <submittedName>
        <fullName evidence="2">Thermopsin-like protein</fullName>
    </submittedName>
</protein>
<dbReference type="GeneID" id="10360852"/>
<organism evidence="2 3">
    <name type="scientific">Thermoproteus uzoniensis (strain 768-20)</name>
    <dbReference type="NCBI Taxonomy" id="999630"/>
    <lineage>
        <taxon>Archaea</taxon>
        <taxon>Thermoproteota</taxon>
        <taxon>Thermoprotei</taxon>
        <taxon>Thermoproteales</taxon>
        <taxon>Thermoproteaceae</taxon>
        <taxon>Thermoproteus</taxon>
    </lineage>
</organism>
<dbReference type="HOGENOM" id="CLU_479537_0_0_2"/>
<dbReference type="KEGG" id="tuz:TUZN_1325"/>
<dbReference type="InterPro" id="IPR007981">
    <property type="entry name" value="Peptidase_A5"/>
</dbReference>
<dbReference type="OrthoDB" id="33909at2157"/>
<dbReference type="AlphaFoldDB" id="F2L165"/>
<evidence type="ECO:0000313" key="2">
    <source>
        <dbReference type="EMBL" id="AEA12801.1"/>
    </source>
</evidence>
<dbReference type="Proteomes" id="UP000008138">
    <property type="component" value="Chromosome"/>
</dbReference>
<dbReference type="RefSeq" id="WP_013680137.1">
    <property type="nucleotide sequence ID" value="NC_015315.1"/>
</dbReference>
<feature type="transmembrane region" description="Helical" evidence="1">
    <location>
        <begin position="536"/>
        <end position="557"/>
    </location>
</feature>
<sequence length="568" mass="59875">MRLVLALLLAAFFASAQLCITQTSTSLKLEGGMAYYAQWSGATVVYNSSGAPVALLEGPGSALLIPASSGAYAASTPLNVTRCVDLRLLADRLKPSSTPWGPAAPLGVVYYGLAVVGGRPLPAPYEGGAVKGCFSLRGFRAYSLSPLGRAAAYSIQLNAYVEAGGGLYWVQALVRYRDGSYEFLDNVWNMTGPVSTLSGIAGFGSTTFLGRDEYYFYVSELPPLEAACLEIRTSGRYVELALNGTTMDRIELTGPARIVVEPQVNARGLPIDLELVVGGYGAGMSVAEVADGEAELALYIWNGTAYVRPPAAWSLGLSTEESAIAAAEPAGFSAVVSRGTPSATELWADLPCIYFLNGTALCGGRALDLVALKLPNGTRLLWAEPGRLEVRLPSIRSGGTLYVPATPTISIEVAGPAALTPTYQAAYMVNISTPFGPRIFWAPNGTVLNASALALAQDGVLYLGEMGEVEVRGPLELRPKYIAVYSGVARDLLGLPSPLSVAQLVCGGASAYAVAGPRGGFRVEVAGVSSPCSARLYAIPISPYIVLPFLLIFLKLVRRRNLYKSKRT</sequence>
<dbReference type="eggNOG" id="arCOG03670">
    <property type="taxonomic scope" value="Archaea"/>
</dbReference>
<reference evidence="2 3" key="1">
    <citation type="journal article" date="2011" name="J. Bacteriol.">
        <title>Complete genome sequence of the thermoacidophilic crenarchaeon Thermoproteus uzoniensis 768-20.</title>
        <authorList>
            <person name="Mardanov A.V."/>
            <person name="Gumerov V.M."/>
            <person name="Beletsky A.V."/>
            <person name="Prokofeva M.I."/>
            <person name="Bonch-Osmolovskaya E.A."/>
            <person name="Ravin N.V."/>
            <person name="Skryabin K.G."/>
        </authorList>
    </citation>
    <scope>NUCLEOTIDE SEQUENCE [LARGE SCALE GENOMIC DNA]</scope>
    <source>
        <strain evidence="2 3">768-20</strain>
    </source>
</reference>
<evidence type="ECO:0000256" key="1">
    <source>
        <dbReference type="SAM" id="Phobius"/>
    </source>
</evidence>
<proteinExistence type="predicted"/>
<keyword evidence="1" id="KW-1133">Transmembrane helix</keyword>
<keyword evidence="1" id="KW-0812">Transmembrane</keyword>
<accession>F2L165</accession>